<sequence>MEATQLRHLSWELRKKLIFEKSSVTGMVVAELADMLLKVMEDIECKLGVAECQLQVPGGVLNKDFKQGVEDGLSLLKSFLQGLQQGSKQFQGEGNDALKTLRLVKMMDSKKALVMEEELSSEDDTDKETIVRVLTESDSDKLSVIPMIGMPGTGKTLLVQRVYHERRVFEYFDVKHWVSVSDIRAGPSKLLDQVFKQKTCDIKIQEKFHSVVDGKRYLLILDGVTQGDQYQYQYQYHGVFLHHLLRNVSHGSKVILTASNMASLGNLEPLPLVKDAPYQLEYPSGDEGWNSFKSIAFGYEAAGEFRPENIKLNIAWEIYNKYAGMPRLLKNIAILLHSRGNWEYITDIQLKSIQDPFQTILSKLNLDSYKHISPEIQHCVKYCSLFPEGYEFNKVDLIHLWDAQDYLSTTPARPRELVGDEYFEELHNNGYFFKKNKADTNISVISYLMDSLVNEFIRSVTEPVICRAVDEAIGEANKNNVLHLSFIVDKSEWTVPSWIAEANKLKSLLFLPGTSRESAIIGSIPNIDRVLSKLSMLQALDLAAVNCEDLPEFFGDLNELRYLRLGVSSEYLPESITTLTKLQTLDLRNSNVVVLPRGFHRLVGLKHLYTGDRLMDLPPDFGKLTSLQTLDVFIVGENNKLDALAELTVLVGKLKIRYETQYNKDELKETVGILKNTYLTDISLIWSSSYEEEEEDVDDMLYSCLQPPPSLESLTVCRWKGVGLPQQLVDGFPVLRNLVSLHIEDCGRCKNLPIFSALPHLRFLQLWDLSTLEYIEIGDTDFPKQDYFPSLESLVLANLPLFKGWSRESHDHLNLPRLVKLGVSGCPKLKSMPQLQSLESLEAHYVHGLLLEHIQKSASDSSTLKRLEIVSVHHPLKSFSINSGLESLIIRQCSQLENLIVESSNLKQLEVHDCGKLIDITTGALTHLNLLEKLEIKRCEMLNWLEIKQDDYPDHDDSAWQRLKFIRSLKLLHNSSLNYLPKGFSFLERLEELSLHSLQNLRSIPEWIGNFRQLRRLSIRNCPVITELPDSLGRLSVLEQLAIYQCPRLKQIPESRLNSSCKLDIQDCPKLPRRDTNSQMI</sequence>
<dbReference type="InterPro" id="IPR027417">
    <property type="entry name" value="P-loop_NTPase"/>
</dbReference>
<proteinExistence type="predicted"/>
<dbReference type="Pfam" id="PF23598">
    <property type="entry name" value="LRR_14"/>
    <property type="match status" value="1"/>
</dbReference>
<protein>
    <submittedName>
        <fullName evidence="8">Disease resistance protein RGA2-like</fullName>
    </submittedName>
</protein>
<dbReference type="GeneID" id="110794002"/>
<dbReference type="InterPro" id="IPR032675">
    <property type="entry name" value="LRR_dom_sf"/>
</dbReference>
<dbReference type="PANTHER" id="PTHR36766">
    <property type="entry name" value="PLANT BROAD-SPECTRUM MILDEW RESISTANCE PROTEIN RPW8"/>
    <property type="match status" value="1"/>
</dbReference>
<name>A0A9R0K144_SPIOL</name>
<accession>A0A9R0K144</accession>
<evidence type="ECO:0000256" key="2">
    <source>
        <dbReference type="ARBA" id="ARBA00022821"/>
    </source>
</evidence>
<dbReference type="Pfam" id="PF23559">
    <property type="entry name" value="WHD_DRP"/>
    <property type="match status" value="1"/>
</dbReference>
<dbReference type="InterPro" id="IPR055414">
    <property type="entry name" value="LRR_R13L4/SHOC2-like"/>
</dbReference>
<dbReference type="PRINTS" id="PR00364">
    <property type="entry name" value="DISEASERSIST"/>
</dbReference>
<dbReference type="Proteomes" id="UP000813463">
    <property type="component" value="Chromosome 5"/>
</dbReference>
<evidence type="ECO:0000259" key="4">
    <source>
        <dbReference type="Pfam" id="PF23247"/>
    </source>
</evidence>
<dbReference type="Gene3D" id="1.10.10.10">
    <property type="entry name" value="Winged helix-like DNA-binding domain superfamily/Winged helix DNA-binding domain"/>
    <property type="match status" value="1"/>
</dbReference>
<dbReference type="InterPro" id="IPR057135">
    <property type="entry name" value="At4g27190-like_LRR"/>
</dbReference>
<dbReference type="SUPFAM" id="SSF52058">
    <property type="entry name" value="L domain-like"/>
    <property type="match status" value="2"/>
</dbReference>
<evidence type="ECO:0000259" key="5">
    <source>
        <dbReference type="Pfam" id="PF23559"/>
    </source>
</evidence>
<evidence type="ECO:0000259" key="6">
    <source>
        <dbReference type="Pfam" id="PF23598"/>
    </source>
</evidence>
<dbReference type="PANTHER" id="PTHR36766:SF64">
    <property type="entry name" value="OS12G0206100 PROTEIN"/>
    <property type="match status" value="1"/>
</dbReference>
<organism evidence="7 8">
    <name type="scientific">Spinacia oleracea</name>
    <name type="common">Spinach</name>
    <dbReference type="NCBI Taxonomy" id="3562"/>
    <lineage>
        <taxon>Eukaryota</taxon>
        <taxon>Viridiplantae</taxon>
        <taxon>Streptophyta</taxon>
        <taxon>Embryophyta</taxon>
        <taxon>Tracheophyta</taxon>
        <taxon>Spermatophyta</taxon>
        <taxon>Magnoliopsida</taxon>
        <taxon>eudicotyledons</taxon>
        <taxon>Gunneridae</taxon>
        <taxon>Pentapetalae</taxon>
        <taxon>Caryophyllales</taxon>
        <taxon>Chenopodiaceae</taxon>
        <taxon>Chenopodioideae</taxon>
        <taxon>Anserineae</taxon>
        <taxon>Spinacia</taxon>
    </lineage>
</organism>
<dbReference type="InterPro" id="IPR002182">
    <property type="entry name" value="NB-ARC"/>
</dbReference>
<feature type="domain" description="NB-ARC" evidence="3">
    <location>
        <begin position="125"/>
        <end position="297"/>
    </location>
</feature>
<feature type="domain" description="Disease resistance protein winged helix" evidence="5">
    <location>
        <begin position="385"/>
        <end position="457"/>
    </location>
</feature>
<evidence type="ECO:0000313" key="8">
    <source>
        <dbReference type="RefSeq" id="XP_021854636.2"/>
    </source>
</evidence>
<evidence type="ECO:0000259" key="3">
    <source>
        <dbReference type="Pfam" id="PF00931"/>
    </source>
</evidence>
<dbReference type="RefSeq" id="XP_021854636.2">
    <property type="nucleotide sequence ID" value="XM_021998944.2"/>
</dbReference>
<dbReference type="Gene3D" id="3.80.10.10">
    <property type="entry name" value="Ribonuclease Inhibitor"/>
    <property type="match status" value="3"/>
</dbReference>
<dbReference type="KEGG" id="soe:110794002"/>
<keyword evidence="1" id="KW-0677">Repeat</keyword>
<dbReference type="AlphaFoldDB" id="A0A9R0K144"/>
<dbReference type="InterPro" id="IPR058922">
    <property type="entry name" value="WHD_DRP"/>
</dbReference>
<gene>
    <name evidence="8" type="primary">LOC110794002</name>
</gene>
<evidence type="ECO:0000313" key="7">
    <source>
        <dbReference type="Proteomes" id="UP000813463"/>
    </source>
</evidence>
<dbReference type="Gene3D" id="3.40.50.300">
    <property type="entry name" value="P-loop containing nucleotide triphosphate hydrolases"/>
    <property type="match status" value="1"/>
</dbReference>
<feature type="domain" description="Disease resistance R13L4/SHOC-2-like LRR" evidence="6">
    <location>
        <begin position="529"/>
        <end position="788"/>
    </location>
</feature>
<dbReference type="GO" id="GO:0006952">
    <property type="term" value="P:defense response"/>
    <property type="evidence" value="ECO:0007669"/>
    <property type="project" value="UniProtKB-KW"/>
</dbReference>
<evidence type="ECO:0000256" key="1">
    <source>
        <dbReference type="ARBA" id="ARBA00022737"/>
    </source>
</evidence>
<reference evidence="7" key="1">
    <citation type="journal article" date="2021" name="Nat. Commun.">
        <title>Genomic analyses provide insights into spinach domestication and the genetic basis of agronomic traits.</title>
        <authorList>
            <person name="Cai X."/>
            <person name="Sun X."/>
            <person name="Xu C."/>
            <person name="Sun H."/>
            <person name="Wang X."/>
            <person name="Ge C."/>
            <person name="Zhang Z."/>
            <person name="Wang Q."/>
            <person name="Fei Z."/>
            <person name="Jiao C."/>
            <person name="Wang Q."/>
        </authorList>
    </citation>
    <scope>NUCLEOTIDE SEQUENCE [LARGE SCALE GENOMIC DNA]</scope>
    <source>
        <strain evidence="7">cv. Varoflay</strain>
    </source>
</reference>
<dbReference type="SUPFAM" id="SSF52540">
    <property type="entry name" value="P-loop containing nucleoside triphosphate hydrolases"/>
    <property type="match status" value="1"/>
</dbReference>
<feature type="domain" description="Disease resistance protein At4g27190-like leucine-rich repeats" evidence="4">
    <location>
        <begin position="904"/>
        <end position="1046"/>
    </location>
</feature>
<reference evidence="8" key="2">
    <citation type="submission" date="2025-08" db="UniProtKB">
        <authorList>
            <consortium name="RefSeq"/>
        </authorList>
    </citation>
    <scope>IDENTIFICATION</scope>
    <source>
        <tissue evidence="8">Leaf</tissue>
    </source>
</reference>
<keyword evidence="7" id="KW-1185">Reference proteome</keyword>
<dbReference type="Pfam" id="PF00931">
    <property type="entry name" value="NB-ARC"/>
    <property type="match status" value="1"/>
</dbReference>
<dbReference type="Pfam" id="PF23247">
    <property type="entry name" value="LRR_RPS2"/>
    <property type="match status" value="1"/>
</dbReference>
<keyword evidence="2" id="KW-0611">Plant defense</keyword>
<dbReference type="InterPro" id="IPR036388">
    <property type="entry name" value="WH-like_DNA-bd_sf"/>
</dbReference>